<comment type="caution">
    <text evidence="2">The sequence shown here is derived from an EMBL/GenBank/DDBJ whole genome shotgun (WGS) entry which is preliminary data.</text>
</comment>
<keyword evidence="2" id="KW-0808">Transferase</keyword>
<evidence type="ECO:0000313" key="2">
    <source>
        <dbReference type="EMBL" id="KZM37035.1"/>
    </source>
</evidence>
<dbReference type="Gene3D" id="3.75.10.10">
    <property type="entry name" value="L-arginine/glycine Amidinotransferase, Chain A"/>
    <property type="match status" value="1"/>
</dbReference>
<evidence type="ECO:0000256" key="1">
    <source>
        <dbReference type="SAM" id="MobiDB-lite"/>
    </source>
</evidence>
<evidence type="ECO:0000313" key="3">
    <source>
        <dbReference type="Proteomes" id="UP000076447"/>
    </source>
</evidence>
<organism evidence="2 3">
    <name type="scientific">Oerskovia enterophila</name>
    <dbReference type="NCBI Taxonomy" id="43678"/>
    <lineage>
        <taxon>Bacteria</taxon>
        <taxon>Bacillati</taxon>
        <taxon>Actinomycetota</taxon>
        <taxon>Actinomycetes</taxon>
        <taxon>Micrococcales</taxon>
        <taxon>Cellulomonadaceae</taxon>
        <taxon>Oerskovia</taxon>
    </lineage>
</organism>
<dbReference type="GO" id="GO:0016740">
    <property type="term" value="F:transferase activity"/>
    <property type="evidence" value="ECO:0007669"/>
    <property type="project" value="UniProtKB-KW"/>
</dbReference>
<protein>
    <submittedName>
        <fullName evidence="2">Amidinotransferase</fullName>
    </submittedName>
</protein>
<dbReference type="EMBL" id="LRIE01000031">
    <property type="protein sequence ID" value="KZM37035.1"/>
    <property type="molecule type" value="Genomic_DNA"/>
</dbReference>
<dbReference type="RefSeq" id="WP_231907561.1">
    <property type="nucleotide sequence ID" value="NZ_LRIE01000031.1"/>
</dbReference>
<sequence length="321" mass="34585">MTTSIPGPTQVPRHYLMCRPTYFTVSYEINPWMDRARPVDTALAVSQWERLRDVYLDLGHQVDVIEPEPGLPDMVYAANGATVVDGLVYSALFRHPERAPEGPAYLKWFADRGYVTHSADHVNEGEGDLLVAGDVVLAGTGFRTEVSAHQEAADLWGREVLTLELVDPRFYHLDTALVVLRGSEGGNGSDGTARVTPGGTPPPLLSPLPDGAAPPRDAPHLTHARPAELTVDVAYYPPAFSPASQELLAERYPDAHHATEDDALVLGLNAVSDGLHVIHTPAATRFAAALAERGYETVGIDTSELLRGGGGSKCCTLEIRP</sequence>
<proteinExistence type="predicted"/>
<dbReference type="AlphaFoldDB" id="A0A163T2V3"/>
<dbReference type="PATRIC" id="fig|43678.3.peg.257"/>
<feature type="region of interest" description="Disordered" evidence="1">
    <location>
        <begin position="182"/>
        <end position="215"/>
    </location>
</feature>
<reference evidence="2 3" key="1">
    <citation type="submission" date="2016-01" db="EMBL/GenBank/DDBJ databases">
        <title>Genome sequence of Oerskovia enterophila VJag, an agar and cellulose degrading bacterium.</title>
        <authorList>
            <person name="Poehlein A."/>
            <person name="Jag V."/>
            <person name="Bengelsdorf F."/>
            <person name="Duerre P."/>
            <person name="Daniel R."/>
        </authorList>
    </citation>
    <scope>NUCLEOTIDE SEQUENCE [LARGE SCALE GENOMIC DNA]</scope>
    <source>
        <strain evidence="2 3">VJag</strain>
    </source>
</reference>
<accession>A0A163T2V3</accession>
<gene>
    <name evidence="2" type="ORF">OJAG_02430</name>
</gene>
<name>A0A163T2V3_9CELL</name>
<dbReference type="Proteomes" id="UP000076447">
    <property type="component" value="Unassembled WGS sequence"/>
</dbReference>
<dbReference type="SUPFAM" id="SSF55909">
    <property type="entry name" value="Pentein"/>
    <property type="match status" value="1"/>
</dbReference>
<dbReference type="STRING" id="43678.OJAG_02430"/>